<dbReference type="EMBL" id="LDJP01000025">
    <property type="protein sequence ID" value="KRG87291.1"/>
    <property type="molecule type" value="Genomic_DNA"/>
</dbReference>
<comment type="caution">
    <text evidence="2">The sequence shown here is derived from an EMBL/GenBank/DDBJ whole genome shotgun (WGS) entry which is preliminary data.</text>
</comment>
<evidence type="ECO:0000313" key="3">
    <source>
        <dbReference type="Proteomes" id="UP000050940"/>
    </source>
</evidence>
<dbReference type="InterPro" id="IPR029069">
    <property type="entry name" value="HotDog_dom_sf"/>
</dbReference>
<dbReference type="InterPro" id="IPR012660">
    <property type="entry name" value="YiiD_C"/>
</dbReference>
<dbReference type="AlphaFoldDB" id="A0A0R0DZ71"/>
<keyword evidence="3" id="KW-1185">Reference proteome</keyword>
<evidence type="ECO:0000259" key="1">
    <source>
        <dbReference type="Pfam" id="PF09500"/>
    </source>
</evidence>
<evidence type="ECO:0000313" key="2">
    <source>
        <dbReference type="EMBL" id="KRG87291.1"/>
    </source>
</evidence>
<proteinExistence type="predicted"/>
<dbReference type="SUPFAM" id="SSF54637">
    <property type="entry name" value="Thioesterase/thiol ester dehydrase-isomerase"/>
    <property type="match status" value="1"/>
</dbReference>
<gene>
    <name evidence="2" type="ORF">ABB34_05125</name>
</gene>
<sequence>MPDTADLAPLLHDLQTTLAAMPPVAAMGIRIAGYDNGALRLTAPAAANVNDKGNAFGGSLASVMTLAGWGLVSLRLSLAGREAGVYVADSSIRYRAPVYGDLETSARAAPGEDWEAFLEQFDKRGRARMTIRAQIEGGAAELEGRFVALAKG</sequence>
<feature type="domain" description="Thioesterase putative" evidence="1">
    <location>
        <begin position="13"/>
        <end position="149"/>
    </location>
</feature>
<dbReference type="RefSeq" id="WP_057640180.1">
    <property type="nucleotide sequence ID" value="NZ_LDJP01000025.1"/>
</dbReference>
<protein>
    <submittedName>
        <fullName evidence="2">Thioesterase</fullName>
    </submittedName>
</protein>
<dbReference type="CDD" id="cd03440">
    <property type="entry name" value="hot_dog"/>
    <property type="match status" value="1"/>
</dbReference>
<reference evidence="2 3" key="1">
    <citation type="submission" date="2015-05" db="EMBL/GenBank/DDBJ databases">
        <title>Genome sequencing and analysis of members of genus Stenotrophomonas.</title>
        <authorList>
            <person name="Patil P.P."/>
            <person name="Midha S."/>
            <person name="Patil P.B."/>
        </authorList>
    </citation>
    <scope>NUCLEOTIDE SEQUENCE [LARGE SCALE GENOMIC DNA]</scope>
    <source>
        <strain evidence="2 3">JCM 16244</strain>
    </source>
</reference>
<accession>A0A0R0DZ71</accession>
<dbReference type="STRING" id="659018.ABB34_05125"/>
<dbReference type="Proteomes" id="UP000050940">
    <property type="component" value="Unassembled WGS sequence"/>
</dbReference>
<dbReference type="PATRIC" id="fig|659018.3.peg.931"/>
<organism evidence="2 3">
    <name type="scientific">Stenotrophomonas daejeonensis</name>
    <dbReference type="NCBI Taxonomy" id="659018"/>
    <lineage>
        <taxon>Bacteria</taxon>
        <taxon>Pseudomonadati</taxon>
        <taxon>Pseudomonadota</taxon>
        <taxon>Gammaproteobacteria</taxon>
        <taxon>Lysobacterales</taxon>
        <taxon>Lysobacteraceae</taxon>
        <taxon>Stenotrophomonas</taxon>
    </lineage>
</organism>
<dbReference type="Pfam" id="PF09500">
    <property type="entry name" value="YiiD_C"/>
    <property type="match status" value="1"/>
</dbReference>
<name>A0A0R0DZ71_9GAMM</name>
<dbReference type="Gene3D" id="3.10.129.10">
    <property type="entry name" value="Hotdog Thioesterase"/>
    <property type="match status" value="1"/>
</dbReference>
<dbReference type="OrthoDB" id="572024at2"/>
<dbReference type="NCBIfam" id="TIGR02447">
    <property type="entry name" value="yiiD_Cterm"/>
    <property type="match status" value="1"/>
</dbReference>